<evidence type="ECO:0000313" key="3">
    <source>
        <dbReference type="Proteomes" id="UP000325013"/>
    </source>
</evidence>
<comment type="caution">
    <text evidence="2">The sequence shown here is derived from an EMBL/GenBank/DDBJ whole genome shotgun (WGS) entry which is preliminary data.</text>
</comment>
<name>A0A5C8G6G0_9SPIR</name>
<protein>
    <submittedName>
        <fullName evidence="2">Uncharacterized protein</fullName>
    </submittedName>
</protein>
<dbReference type="RefSeq" id="WP_147528649.1">
    <property type="nucleotide sequence ID" value="NZ_SAYJ01000012.1"/>
</dbReference>
<keyword evidence="1" id="KW-0732">Signal</keyword>
<evidence type="ECO:0000256" key="1">
    <source>
        <dbReference type="SAM" id="SignalP"/>
    </source>
</evidence>
<dbReference type="EMBL" id="SAYJ01000012">
    <property type="protein sequence ID" value="TXJ57485.1"/>
    <property type="molecule type" value="Genomic_DNA"/>
</dbReference>
<dbReference type="Proteomes" id="UP000325013">
    <property type="component" value="Unassembled WGS sequence"/>
</dbReference>
<proteinExistence type="predicted"/>
<accession>A0A5C8G6G0</accession>
<feature type="signal peptide" evidence="1">
    <location>
        <begin position="1"/>
        <end position="22"/>
    </location>
</feature>
<dbReference type="PROSITE" id="PS51257">
    <property type="entry name" value="PROKAR_LIPOPROTEIN"/>
    <property type="match status" value="1"/>
</dbReference>
<sequence>MRVNTYLKIILSILLVSFISCGKSMTDPKDDNNSSNTNNTIKIEYPIYLNYGSKGYTINSYEELESLWRNTVRNKTVYADNSCSDSAITGAFKDDANYYETKYESSNKARTVLVKCAAKELNGKNYIAGVYYDNYNQYNMPNDWRLIVIGDDGAEHAWYGGGRDRNNIPNENTTWTYYTFRFGYLKNY</sequence>
<feature type="chain" id="PRO_5022699737" evidence="1">
    <location>
        <begin position="23"/>
        <end position="188"/>
    </location>
</feature>
<evidence type="ECO:0000313" key="2">
    <source>
        <dbReference type="EMBL" id="TXJ57485.1"/>
    </source>
</evidence>
<dbReference type="AlphaFoldDB" id="A0A5C8G6G0"/>
<reference evidence="2 3" key="1">
    <citation type="journal article" date="1992" name="Lakartidningen">
        <title>[Penicillin V and not amoxicillin is the first choice preparation in acute otitis].</title>
        <authorList>
            <person name="Kamme C."/>
            <person name="Lundgren K."/>
            <person name="Prellner K."/>
        </authorList>
    </citation>
    <scope>NUCLEOTIDE SEQUENCE [LARGE SCALE GENOMIC DNA]</scope>
    <source>
        <strain evidence="2 3">PC2777IV</strain>
    </source>
</reference>
<organism evidence="2 3">
    <name type="scientific">Brachyspira aalborgi</name>
    <dbReference type="NCBI Taxonomy" id="29522"/>
    <lineage>
        <taxon>Bacteria</taxon>
        <taxon>Pseudomonadati</taxon>
        <taxon>Spirochaetota</taxon>
        <taxon>Spirochaetia</taxon>
        <taxon>Brachyspirales</taxon>
        <taxon>Brachyspiraceae</taxon>
        <taxon>Brachyspira</taxon>
    </lineage>
</organism>
<dbReference type="OrthoDB" id="307500at2"/>
<gene>
    <name evidence="2" type="ORF">EPJ67_05030</name>
</gene>